<feature type="domain" description="Fido" evidence="1">
    <location>
        <begin position="4"/>
        <end position="122"/>
    </location>
</feature>
<dbReference type="InterPro" id="IPR003812">
    <property type="entry name" value="Fido"/>
</dbReference>
<dbReference type="SUPFAM" id="SSF140931">
    <property type="entry name" value="Fic-like"/>
    <property type="match status" value="1"/>
</dbReference>
<evidence type="ECO:0000259" key="1">
    <source>
        <dbReference type="PROSITE" id="PS51459"/>
    </source>
</evidence>
<dbReference type="PANTHER" id="PTHR39426">
    <property type="entry name" value="HOMOLOGY TO DEATH-ON-CURING PROTEIN OF PHAGE P1"/>
    <property type="match status" value="1"/>
</dbReference>
<evidence type="ECO:0000313" key="2">
    <source>
        <dbReference type="EMBL" id="QDH20373.1"/>
    </source>
</evidence>
<accession>A0A4Y6URU2</accession>
<dbReference type="Proteomes" id="UP000316968">
    <property type="component" value="Chromosome"/>
</dbReference>
<dbReference type="AlphaFoldDB" id="A0A4Y6URU2"/>
<proteinExistence type="predicted"/>
<protein>
    <submittedName>
        <fullName evidence="2">Type II toxin-antitoxin system death-on-curing family toxin</fullName>
    </submittedName>
</protein>
<dbReference type="InterPro" id="IPR053737">
    <property type="entry name" value="Type_II_TA_Toxin"/>
</dbReference>
<dbReference type="InterPro" id="IPR006440">
    <property type="entry name" value="Doc"/>
</dbReference>
<dbReference type="EMBL" id="CP041217">
    <property type="protein sequence ID" value="QDH20373.1"/>
    <property type="molecule type" value="Genomic_DNA"/>
</dbReference>
<keyword evidence="3" id="KW-1185">Reference proteome</keyword>
<organism evidence="2 3">
    <name type="scientific">Saccharibacillus brassicae</name>
    <dbReference type="NCBI Taxonomy" id="2583377"/>
    <lineage>
        <taxon>Bacteria</taxon>
        <taxon>Bacillati</taxon>
        <taxon>Bacillota</taxon>
        <taxon>Bacilli</taxon>
        <taxon>Bacillales</taxon>
        <taxon>Paenibacillaceae</taxon>
        <taxon>Saccharibacillus</taxon>
    </lineage>
</organism>
<name>A0A4Y6URU2_SACBS</name>
<dbReference type="RefSeq" id="WP_141446830.1">
    <property type="nucleotide sequence ID" value="NZ_CP041217.1"/>
</dbReference>
<evidence type="ECO:0000313" key="3">
    <source>
        <dbReference type="Proteomes" id="UP000316968"/>
    </source>
</evidence>
<reference evidence="2 3" key="1">
    <citation type="submission" date="2019-06" db="EMBL/GenBank/DDBJ databases">
        <title>Saccharibacillus brassicae sp. nov., an endophytic bacterium isolated from Chinese cabbage seeds (Brassica pekinensis).</title>
        <authorList>
            <person name="Jiang L."/>
            <person name="Lee J."/>
            <person name="Kim S.W."/>
        </authorList>
    </citation>
    <scope>NUCLEOTIDE SEQUENCE [LARGE SCALE GENOMIC DNA]</scope>
    <source>
        <strain evidence="3">KCTC 43072 / ATSA2</strain>
    </source>
</reference>
<dbReference type="PIRSF" id="PIRSF018297">
    <property type="entry name" value="Doc"/>
    <property type="match status" value="1"/>
</dbReference>
<dbReference type="NCBIfam" id="TIGR01550">
    <property type="entry name" value="DOC_P1"/>
    <property type="match status" value="1"/>
</dbReference>
<dbReference type="PANTHER" id="PTHR39426:SF1">
    <property type="entry name" value="HOMOLOGY TO DEATH-ON-CURING PROTEIN OF PHAGE P1"/>
    <property type="match status" value="1"/>
</dbReference>
<dbReference type="OrthoDB" id="9802752at2"/>
<dbReference type="KEGG" id="saca:FFV09_05575"/>
<sequence>MKMITVDQLLIYHQKIIKATGGANGIRDQGLLESVLGKVEQTFDGKELYPGLTRKIAVVAFSLIKNHGFVDGNKRIGVAVMLLLLRLNGYSIRYSQDELVQLGLGTAEGKLNEKDIEEWIVRHRE</sequence>
<dbReference type="Pfam" id="PF02661">
    <property type="entry name" value="Fic"/>
    <property type="match status" value="1"/>
</dbReference>
<dbReference type="Gene3D" id="1.20.120.1870">
    <property type="entry name" value="Fic/DOC protein, Fido domain"/>
    <property type="match status" value="1"/>
</dbReference>
<dbReference type="GO" id="GO:0016301">
    <property type="term" value="F:kinase activity"/>
    <property type="evidence" value="ECO:0007669"/>
    <property type="project" value="InterPro"/>
</dbReference>
<gene>
    <name evidence="2" type="ORF">FFV09_05575</name>
</gene>
<dbReference type="PROSITE" id="PS51459">
    <property type="entry name" value="FIDO"/>
    <property type="match status" value="1"/>
</dbReference>
<dbReference type="InterPro" id="IPR036597">
    <property type="entry name" value="Fido-like_dom_sf"/>
</dbReference>